<dbReference type="GeneID" id="25278391"/>
<dbReference type="Gene3D" id="3.30.70.330">
    <property type="match status" value="1"/>
</dbReference>
<feature type="compositionally biased region" description="Polar residues" evidence="1">
    <location>
        <begin position="798"/>
        <end position="808"/>
    </location>
</feature>
<dbReference type="HOGENOM" id="CLU_010532_0_0_1"/>
<keyword evidence="3" id="KW-1185">Reference proteome</keyword>
<dbReference type="RefSeq" id="XP_013264475.1">
    <property type="nucleotide sequence ID" value="XM_013409021.1"/>
</dbReference>
<reference evidence="2 3" key="1">
    <citation type="submission" date="2013-03" db="EMBL/GenBank/DDBJ databases">
        <title>The Genome Sequence of Exophiala aquamarina CBS 119918.</title>
        <authorList>
            <consortium name="The Broad Institute Genomics Platform"/>
            <person name="Cuomo C."/>
            <person name="de Hoog S."/>
            <person name="Gorbushina A."/>
            <person name="Walker B."/>
            <person name="Young S.K."/>
            <person name="Zeng Q."/>
            <person name="Gargeya S."/>
            <person name="Fitzgerald M."/>
            <person name="Haas B."/>
            <person name="Abouelleil A."/>
            <person name="Allen A.W."/>
            <person name="Alvarado L."/>
            <person name="Arachchi H.M."/>
            <person name="Berlin A.M."/>
            <person name="Chapman S.B."/>
            <person name="Gainer-Dewar J."/>
            <person name="Goldberg J."/>
            <person name="Griggs A."/>
            <person name="Gujja S."/>
            <person name="Hansen M."/>
            <person name="Howarth C."/>
            <person name="Imamovic A."/>
            <person name="Ireland A."/>
            <person name="Larimer J."/>
            <person name="McCowan C."/>
            <person name="Murphy C."/>
            <person name="Pearson M."/>
            <person name="Poon T.W."/>
            <person name="Priest M."/>
            <person name="Roberts A."/>
            <person name="Saif S."/>
            <person name="Shea T."/>
            <person name="Sisk P."/>
            <person name="Sykes S."/>
            <person name="Wortman J."/>
            <person name="Nusbaum C."/>
            <person name="Birren B."/>
        </authorList>
    </citation>
    <scope>NUCLEOTIDE SEQUENCE [LARGE SCALE GENOMIC DNA]</scope>
    <source>
        <strain evidence="2 3">CBS 119918</strain>
    </source>
</reference>
<sequence>MAWAPSRDLGWFRLQGAHPLPPGVQVPIENAMANLTFFPGGFDLQASMPQYNWQAGNNTTSGFNPNAIHPQVPLSSMNSTAYLTSVPPISQNATMTTGVGTESPTTAFGPGSQPHIIDPVTFVGPTNHGVIKIKNIPYGITMAEVQQFMLKHVTTSDILQPHRDGYPYHIIMERSTGKTMDVFIEVQTQDIAADAVDRNFRGMKFNRLGQRMVNLELSSQAQLLQDLFPRARSVVWDEDNNGAPYLVENTDPYSSGFNGLMTREELNGLIRHAETPGRSPFAQRSQQRPYESMISTLYKFPWYATDLYTMEERDGIYLSFMRQLKVLVDKADPLKQERREVGLDTKLLMEFVFAGMNCPAFSQRQKFSIVIMSAGPGRGVILSAYARAWPFQCLSPDPTKLSDQDIGMWLHIIQSGMEALVRDYGGIQNVGIEPHLGVEFVEDCFVVRATDSGMQLTRQAFAALEEKFLAQALKKGWAIYLSRYGLFGEEPSTLEDPFEDGNSLPAPDLSCRRGDINGPGPAVATDGRISTARRNSAIELPHQTYMPSAAPTQSQDTTPWTRTPLYRPKQAVPITRPDGTVINFRHSDTVSTSERISDKYNGSIPNASDGSAAVSPAGGLRRNSDQRRFPSNASSNYDFPVISKTTGSPLKGTPPSKPLPDSTTMPANLSPARTLRRMSGTSVSPTKTDRSVASFRTTGSPSRKSRSEDVDRPSIDGSRKPGDDHRSGSMSSTDTIVHNNRSSPSRLASASSPGTFVQTARSTPGRASSSSSPGTLVHTRFSPEEDPIAEEEELGSDYHSSSASSTGTVVHKARFSLEEDIIDEQEEEERDSIRGLLRARSRKGA</sequence>
<evidence type="ECO:0000313" key="3">
    <source>
        <dbReference type="Proteomes" id="UP000027920"/>
    </source>
</evidence>
<dbReference type="Proteomes" id="UP000027920">
    <property type="component" value="Unassembled WGS sequence"/>
</dbReference>
<feature type="compositionally biased region" description="Low complexity" evidence="1">
    <location>
        <begin position="739"/>
        <end position="774"/>
    </location>
</feature>
<dbReference type="STRING" id="1182545.A0A072Q1X5"/>
<dbReference type="OrthoDB" id="336240at2759"/>
<gene>
    <name evidence="2" type="ORF">A1O9_03457</name>
</gene>
<feature type="compositionally biased region" description="Polar residues" evidence="1">
    <location>
        <begin position="629"/>
        <end position="648"/>
    </location>
</feature>
<feature type="compositionally biased region" description="Basic and acidic residues" evidence="1">
    <location>
        <begin position="705"/>
        <end position="727"/>
    </location>
</feature>
<evidence type="ECO:0000313" key="2">
    <source>
        <dbReference type="EMBL" id="KEF61885.1"/>
    </source>
</evidence>
<feature type="region of interest" description="Disordered" evidence="1">
    <location>
        <begin position="545"/>
        <end position="810"/>
    </location>
</feature>
<name>A0A072Q1X5_9EURO</name>
<dbReference type="AlphaFoldDB" id="A0A072Q1X5"/>
<feature type="compositionally biased region" description="Polar residues" evidence="1">
    <location>
        <begin position="728"/>
        <end position="738"/>
    </location>
</feature>
<evidence type="ECO:0000256" key="1">
    <source>
        <dbReference type="SAM" id="MobiDB-lite"/>
    </source>
</evidence>
<feature type="compositionally biased region" description="Polar residues" evidence="1">
    <location>
        <begin position="550"/>
        <end position="561"/>
    </location>
</feature>
<feature type="compositionally biased region" description="Acidic residues" evidence="1">
    <location>
        <begin position="784"/>
        <end position="795"/>
    </location>
</feature>
<feature type="region of interest" description="Disordered" evidence="1">
    <location>
        <begin position="824"/>
        <end position="845"/>
    </location>
</feature>
<evidence type="ECO:0008006" key="4">
    <source>
        <dbReference type="Google" id="ProtNLM"/>
    </source>
</evidence>
<comment type="caution">
    <text evidence="2">The sequence shown here is derived from an EMBL/GenBank/DDBJ whole genome shotgun (WGS) entry which is preliminary data.</text>
</comment>
<proteinExistence type="predicted"/>
<organism evidence="2 3">
    <name type="scientific">Exophiala aquamarina CBS 119918</name>
    <dbReference type="NCBI Taxonomy" id="1182545"/>
    <lineage>
        <taxon>Eukaryota</taxon>
        <taxon>Fungi</taxon>
        <taxon>Dikarya</taxon>
        <taxon>Ascomycota</taxon>
        <taxon>Pezizomycotina</taxon>
        <taxon>Eurotiomycetes</taxon>
        <taxon>Chaetothyriomycetidae</taxon>
        <taxon>Chaetothyriales</taxon>
        <taxon>Herpotrichiellaceae</taxon>
        <taxon>Exophiala</taxon>
    </lineage>
</organism>
<protein>
    <recommendedName>
        <fullName evidence="4">RRM domain-containing protein</fullName>
    </recommendedName>
</protein>
<accession>A0A072Q1X5</accession>
<dbReference type="EMBL" id="AMGV01000002">
    <property type="protein sequence ID" value="KEF61885.1"/>
    <property type="molecule type" value="Genomic_DNA"/>
</dbReference>
<dbReference type="VEuPathDB" id="FungiDB:A1O9_03457"/>
<dbReference type="InterPro" id="IPR012677">
    <property type="entry name" value="Nucleotide-bd_a/b_plait_sf"/>
</dbReference>